<evidence type="ECO:0000313" key="3">
    <source>
        <dbReference type="Proteomes" id="UP000436138"/>
    </source>
</evidence>
<feature type="transmembrane region" description="Helical" evidence="1">
    <location>
        <begin position="6"/>
        <end position="28"/>
    </location>
</feature>
<name>A0A6I6MZ44_9ACTN</name>
<keyword evidence="1" id="KW-1133">Transmembrane helix</keyword>
<dbReference type="EMBL" id="CP047020">
    <property type="protein sequence ID" value="QHA04602.1"/>
    <property type="molecule type" value="Genomic_DNA"/>
</dbReference>
<dbReference type="AlphaFoldDB" id="A0A6I6MZ44"/>
<dbReference type="RefSeq" id="WP_158920458.1">
    <property type="nucleotide sequence ID" value="NZ_CP047020.1"/>
</dbReference>
<gene>
    <name evidence="2" type="ORF">GQF42_16045</name>
</gene>
<proteinExistence type="predicted"/>
<reference evidence="2 3" key="1">
    <citation type="submission" date="2019-12" db="EMBL/GenBank/DDBJ databases">
        <title>Streptomyces sp. strain T44 isolated from rhizosphere soil of Broussonetia papyrifera.</title>
        <authorList>
            <person name="Mo P."/>
        </authorList>
    </citation>
    <scope>NUCLEOTIDE SEQUENCE [LARGE SCALE GENOMIC DNA]</scope>
    <source>
        <strain evidence="2 3">T44</strain>
    </source>
</reference>
<accession>A0A6I6MZ44</accession>
<organism evidence="2 3">
    <name type="scientific">Streptomyces broussonetiae</name>
    <dbReference type="NCBI Taxonomy" id="2686304"/>
    <lineage>
        <taxon>Bacteria</taxon>
        <taxon>Bacillati</taxon>
        <taxon>Actinomycetota</taxon>
        <taxon>Actinomycetes</taxon>
        <taxon>Kitasatosporales</taxon>
        <taxon>Streptomycetaceae</taxon>
        <taxon>Streptomyces</taxon>
    </lineage>
</organism>
<evidence type="ECO:0000313" key="2">
    <source>
        <dbReference type="EMBL" id="QHA04602.1"/>
    </source>
</evidence>
<keyword evidence="3" id="KW-1185">Reference proteome</keyword>
<protein>
    <submittedName>
        <fullName evidence="2">Uncharacterized protein</fullName>
    </submittedName>
</protein>
<dbReference type="Proteomes" id="UP000436138">
    <property type="component" value="Chromosome"/>
</dbReference>
<sequence>MQTETLVGLIGFGGAVVGAGGALLGGWLQQHYQDKAAKELRRDERRYATGQTALEMLIRFRHASMKRTEDADSDLAFSEALVEFVTTFDAALYVVPGGDEMRRRVLGTIGLAAAYMEPRRPNSEDKSWIDTCCKEAIGVLSAFLREEPLPEPSQRFLEQHELMRARSRAQVDPS</sequence>
<dbReference type="KEGG" id="sbro:GQF42_16045"/>
<keyword evidence="1" id="KW-0472">Membrane</keyword>
<evidence type="ECO:0000256" key="1">
    <source>
        <dbReference type="SAM" id="Phobius"/>
    </source>
</evidence>
<keyword evidence="1" id="KW-0812">Transmembrane</keyword>